<proteinExistence type="predicted"/>
<dbReference type="AlphaFoldDB" id="A0A837D5J9"/>
<organism evidence="2 3">
    <name type="scientific">Saccharomonospora viridis</name>
    <dbReference type="NCBI Taxonomy" id="1852"/>
    <lineage>
        <taxon>Bacteria</taxon>
        <taxon>Bacillati</taxon>
        <taxon>Actinomycetota</taxon>
        <taxon>Actinomycetes</taxon>
        <taxon>Pseudonocardiales</taxon>
        <taxon>Pseudonocardiaceae</taxon>
        <taxon>Saccharomonospora</taxon>
    </lineage>
</organism>
<evidence type="ECO:0000313" key="2">
    <source>
        <dbReference type="EMBL" id="KHF43033.1"/>
    </source>
</evidence>
<feature type="region of interest" description="Disordered" evidence="1">
    <location>
        <begin position="1"/>
        <end position="34"/>
    </location>
</feature>
<evidence type="ECO:0000313" key="3">
    <source>
        <dbReference type="Proteomes" id="UP000030848"/>
    </source>
</evidence>
<dbReference type="RefSeq" id="WP_015786159.1">
    <property type="nucleotide sequence ID" value="NZ_CALJZO010000065.1"/>
</dbReference>
<dbReference type="OrthoDB" id="5148380at2"/>
<name>A0A837D5J9_9PSEU</name>
<sequence>MTEPTSREPGGTFGTSSQEEPTGLLEATPAQERSPFTVIGASDAAVCVDGVCSVPPQPIGGTERRGHEA</sequence>
<evidence type="ECO:0000256" key="1">
    <source>
        <dbReference type="SAM" id="MobiDB-lite"/>
    </source>
</evidence>
<dbReference type="Proteomes" id="UP000030848">
    <property type="component" value="Unassembled WGS sequence"/>
</dbReference>
<protein>
    <submittedName>
        <fullName evidence="2">Uncharacterized protein</fullName>
    </submittedName>
</protein>
<reference evidence="2 3" key="1">
    <citation type="submission" date="2014-10" db="EMBL/GenBank/DDBJ databases">
        <title>Genome sequence of Micropolyspora internatus JCM3315.</title>
        <authorList>
            <person name="Shin S.-K."/>
            <person name="Yi H."/>
        </authorList>
    </citation>
    <scope>NUCLEOTIDE SEQUENCE [LARGE SCALE GENOMIC DNA]</scope>
    <source>
        <strain evidence="2 3">JCM 3315</strain>
    </source>
</reference>
<comment type="caution">
    <text evidence="2">The sequence shown here is derived from an EMBL/GenBank/DDBJ whole genome shotgun (WGS) entry which is preliminary data.</text>
</comment>
<gene>
    <name evidence="2" type="ORF">MINT15_32350</name>
</gene>
<dbReference type="EMBL" id="JRZE01000006">
    <property type="protein sequence ID" value="KHF43033.1"/>
    <property type="molecule type" value="Genomic_DNA"/>
</dbReference>
<accession>A0A837D5J9</accession>